<dbReference type="PANTHER" id="PTHR10887">
    <property type="entry name" value="DNA2/NAM7 HELICASE FAMILY"/>
    <property type="match status" value="1"/>
</dbReference>
<evidence type="ECO:0000259" key="3">
    <source>
        <dbReference type="Pfam" id="PF13086"/>
    </source>
</evidence>
<dbReference type="Proteomes" id="UP000183809">
    <property type="component" value="Unassembled WGS sequence"/>
</dbReference>
<dbReference type="STRING" id="236234.A0A1J9R7X4"/>
<comment type="caution">
    <text evidence="5">The sequence shown here is derived from an EMBL/GenBank/DDBJ whole genome shotgun (WGS) entry which is preliminary data.</text>
</comment>
<keyword evidence="1 5" id="KW-0378">Hydrolase</keyword>
<dbReference type="SUPFAM" id="SSF52540">
    <property type="entry name" value="P-loop containing nucleoside triphosphate hydrolases"/>
    <property type="match status" value="1"/>
</dbReference>
<evidence type="ECO:0000256" key="1">
    <source>
        <dbReference type="ARBA" id="ARBA00022806"/>
    </source>
</evidence>
<dbReference type="PANTHER" id="PTHR10887:SF445">
    <property type="entry name" value="NFX1-TYPE ZINC FINGER-CONTAINING PROTEIN 1"/>
    <property type="match status" value="1"/>
</dbReference>
<reference evidence="5 6" key="1">
    <citation type="submission" date="2016-10" db="EMBL/GenBank/DDBJ databases">
        <title>Proteomics and genomics reveal pathogen-plant mechanisms compatible with a hemibiotrophic lifestyle of Diplodia corticola.</title>
        <authorList>
            <person name="Fernandes I."/>
            <person name="De Jonge R."/>
            <person name="Van De Peer Y."/>
            <person name="Devreese B."/>
            <person name="Alves A."/>
            <person name="Esteves A.C."/>
        </authorList>
    </citation>
    <scope>NUCLEOTIDE SEQUENCE [LARGE SCALE GENOMIC DNA]</scope>
    <source>
        <strain evidence="5 6">CBS 112549</strain>
    </source>
</reference>
<name>A0A1J9R7X4_9PEZI</name>
<evidence type="ECO:0000256" key="2">
    <source>
        <dbReference type="SAM" id="MobiDB-lite"/>
    </source>
</evidence>
<keyword evidence="1 5" id="KW-0347">Helicase</keyword>
<dbReference type="InterPro" id="IPR041677">
    <property type="entry name" value="DNA2/NAM7_AAA_11"/>
</dbReference>
<dbReference type="GO" id="GO:0004386">
    <property type="term" value="F:helicase activity"/>
    <property type="evidence" value="ECO:0007669"/>
    <property type="project" value="UniProtKB-KW"/>
</dbReference>
<feature type="domain" description="DNA2/NAM7 helicase-like C-terminal" evidence="4">
    <location>
        <begin position="600"/>
        <end position="801"/>
    </location>
</feature>
<dbReference type="GeneID" id="31009665"/>
<feature type="compositionally biased region" description="Polar residues" evidence="2">
    <location>
        <begin position="35"/>
        <end position="49"/>
    </location>
</feature>
<dbReference type="CDD" id="cd17936">
    <property type="entry name" value="EEXXEc_NFX1"/>
    <property type="match status" value="1"/>
</dbReference>
<dbReference type="InterPro" id="IPR027417">
    <property type="entry name" value="P-loop_NTPase"/>
</dbReference>
<feature type="compositionally biased region" description="Polar residues" evidence="2">
    <location>
        <begin position="1"/>
        <end position="27"/>
    </location>
</feature>
<keyword evidence="6" id="KW-1185">Reference proteome</keyword>
<dbReference type="OrthoDB" id="2423195at2759"/>
<keyword evidence="1 5" id="KW-0067">ATP-binding</keyword>
<dbReference type="EMBL" id="MNUE01000010">
    <property type="protein sequence ID" value="OJD36696.1"/>
    <property type="molecule type" value="Genomic_DNA"/>
</dbReference>
<keyword evidence="1 5" id="KW-0547">Nucleotide-binding</keyword>
<dbReference type="GO" id="GO:0031380">
    <property type="term" value="C:nuclear RNA-directed RNA polymerase complex"/>
    <property type="evidence" value="ECO:0007669"/>
    <property type="project" value="TreeGrafter"/>
</dbReference>
<dbReference type="CDD" id="cd06008">
    <property type="entry name" value="NF-X1-zinc-finger"/>
    <property type="match status" value="1"/>
</dbReference>
<dbReference type="Pfam" id="PF13087">
    <property type="entry name" value="AAA_12"/>
    <property type="match status" value="1"/>
</dbReference>
<dbReference type="Pfam" id="PF13086">
    <property type="entry name" value="AAA_11"/>
    <property type="match status" value="1"/>
</dbReference>
<sequence length="1341" mass="148591">MSHSTQGQKMSDSHELGSSSITQQTVYHQPVTAEPTVNSDPEAQVQDDSMTGVVRHDNDMRDITQIESMPTTEELYSSKLEYLPTTDPRTWHKRGLEGLVDRQFRLFREDNVGILRDSIRSYLNIPFTWKRHSSAEFNVYHNVLLDSELSFDLHGGLVFSMRLPQPQEAHALTPSERYEWWVKKQGFQHDTLVCLWSKDMDLMFASVGHYKDHNLLKNDYGSDKAKIFFRPFEQSARFTSWLLRNANQRVERNYTLLEFPNLLTWSFAPPLRALKQMSTMSDTPLSTALEPSELPKPIWIHPAHYAMGDGFNFQLGKTVAGDGQGELAVSDLFESTAIPAGSSLDDGQARAFLHALRHRIALIQGPPGTGKSYTAVAVIETLLRSLDGDISGPIMCVSHSNRALDGLLEKLLNAGVGNMIRVGGQSKSDALENINLDVLVRNQAQLPEDKQAITKAAGKFFRNSKGIRSDLAKLARVDQDGEREQICSGIKKKFSKWTEAQQEYSAAMERHPLGILQKANIIGVTAGGMAVRRELFEKLDCKVIVFEEAGTIPEALVLTSITPSMEHCILIGDHFQLRPKVNRKELESNTNPDAAKFGFDVSLLERLVHFGFPFEVLNTQYRMRPEISRLSRSTLYPMLKDAAAVQHLSAVPSLSERMFWFDHQHHELKLDKTARVNAFEARMIAGLTRHLTSQDGVHGDTILILTPYAAQAKALQEKIEGFHPVEVVFGKDGRDQQPNDAASGRIRIATVDSIQGDESDIVLLSMVRSNDWEGTGFIKSANRSIVALSRARRAMFIFGNMKMLQQVPFWAQIISSLDETSSIGTALAIDCPRHPGNTIHIKEPADFGKHSPNGGCVVSCGRLLACNHRCPELCHSDLLHDRTICIQPCRSILDCGHPCANICGSACTTYCEVRIQNPRVILPTRSSFRNRARHPSRFNLTAAIKPNAFVLKATSHSVEALAENFFHAAIVASYNATRAIVARRANHPVGTKQFVMNTRSQYIKLAHEAVQEIRRLQASLPTASANLNKRFSKSATITSDAAGKRTHISKIHRLAGRDGRYKHVVRILHDISATFQLAKAVEAAIQSAWDHHHHHSCQPLMNPPTTTPTPQLQERLLLLLLSARLEIAALSDFLTIRSHAGACDPLTLDFRFCRARCAHVFHATHARSLPGLSVEADILWAQWLVLERRAPPAPAPIPDVDADEARYRLRRAEGALDPEAVGAFMDGAHCVGLLGEVWSAEGPLAREERRWSADTGVRLDGFVAGVEAMGKEVEGAVAWEMCEAGHYFPVAAAGGGVCSGCGRRAWDMSAIGGAGEEDALMGERSGQGAEDEMEGVESLSH</sequence>
<evidence type="ECO:0000259" key="4">
    <source>
        <dbReference type="Pfam" id="PF13087"/>
    </source>
</evidence>
<feature type="region of interest" description="Disordered" evidence="2">
    <location>
        <begin position="1"/>
        <end position="49"/>
    </location>
</feature>
<feature type="domain" description="DNA2/NAM7 helicase helicase" evidence="3">
    <location>
        <begin position="344"/>
        <end position="581"/>
    </location>
</feature>
<evidence type="ECO:0000313" key="6">
    <source>
        <dbReference type="Proteomes" id="UP000183809"/>
    </source>
</evidence>
<dbReference type="InterPro" id="IPR045055">
    <property type="entry name" value="DNA2/NAM7-like"/>
</dbReference>
<feature type="region of interest" description="Disordered" evidence="2">
    <location>
        <begin position="1320"/>
        <end position="1341"/>
    </location>
</feature>
<protein>
    <submittedName>
        <fullName evidence="5">Nf-x1 finger and helicase domain protein</fullName>
    </submittedName>
</protein>
<dbReference type="CDD" id="cd18808">
    <property type="entry name" value="SF1_C_Upf1"/>
    <property type="match status" value="1"/>
</dbReference>
<dbReference type="GO" id="GO:0031048">
    <property type="term" value="P:regulatory ncRNA-mediated heterochromatin formation"/>
    <property type="evidence" value="ECO:0007669"/>
    <property type="project" value="TreeGrafter"/>
</dbReference>
<organism evidence="5 6">
    <name type="scientific">Diplodia corticola</name>
    <dbReference type="NCBI Taxonomy" id="236234"/>
    <lineage>
        <taxon>Eukaryota</taxon>
        <taxon>Fungi</taxon>
        <taxon>Dikarya</taxon>
        <taxon>Ascomycota</taxon>
        <taxon>Pezizomycotina</taxon>
        <taxon>Dothideomycetes</taxon>
        <taxon>Dothideomycetes incertae sedis</taxon>
        <taxon>Botryosphaeriales</taxon>
        <taxon>Botryosphaeriaceae</taxon>
        <taxon>Diplodia</taxon>
    </lineage>
</organism>
<dbReference type="RefSeq" id="XP_020132956.1">
    <property type="nucleotide sequence ID" value="XM_020269406.1"/>
</dbReference>
<dbReference type="InterPro" id="IPR041679">
    <property type="entry name" value="DNA2/NAM7-like_C"/>
</dbReference>
<dbReference type="InterPro" id="IPR047187">
    <property type="entry name" value="SF1_C_Upf1"/>
</dbReference>
<evidence type="ECO:0000313" key="5">
    <source>
        <dbReference type="EMBL" id="OJD36696.1"/>
    </source>
</evidence>
<proteinExistence type="predicted"/>
<accession>A0A1J9R7X4</accession>
<dbReference type="Gene3D" id="3.40.50.300">
    <property type="entry name" value="P-loop containing nucleotide triphosphate hydrolases"/>
    <property type="match status" value="2"/>
</dbReference>
<gene>
    <name evidence="5" type="ORF">BKCO1_1000051</name>
</gene>